<dbReference type="SUPFAM" id="SSF88697">
    <property type="entry name" value="PUA domain-like"/>
    <property type="match status" value="1"/>
</dbReference>
<dbReference type="RefSeq" id="WP_077065647.1">
    <property type="nucleotide sequence ID" value="NZ_CDNJ01000001.1"/>
</dbReference>
<feature type="domain" description="DUF3850" evidence="1">
    <location>
        <begin position="4"/>
        <end position="76"/>
    </location>
</feature>
<organism evidence="2 3">
    <name type="scientific">Paraclostridium sordellii</name>
    <name type="common">Clostridium sordellii</name>
    <dbReference type="NCBI Taxonomy" id="1505"/>
    <lineage>
        <taxon>Bacteria</taxon>
        <taxon>Bacillati</taxon>
        <taxon>Bacillota</taxon>
        <taxon>Clostridia</taxon>
        <taxon>Peptostreptococcales</taxon>
        <taxon>Peptostreptococcaceae</taxon>
        <taxon>Paraclostridium</taxon>
    </lineage>
</organism>
<name>A0ABM9RTN2_PARSO</name>
<dbReference type="InterPro" id="IPR039440">
    <property type="entry name" value="DUF3850"/>
</dbReference>
<dbReference type="Proteomes" id="UP000032811">
    <property type="component" value="Plasmid pCS2"/>
</dbReference>
<gene>
    <name evidence="2" type="ORF">ATCC9714_PCS200411</name>
</gene>
<sequence>MKLHELKILPKYYEKVISGEKSFEVRKDDRQFSVGDLIRLKEFDKDFTGRDYLVKIIYKLNGGNYGLEKGYCILSIKPYIEGMDKEKTIRDFLKQAIKEQEKELCVYLSGQYTKGESYEKEIIDECIHDVRLLESYL</sequence>
<dbReference type="EMBL" id="LN680000">
    <property type="protein sequence ID" value="CEJ75448.1"/>
    <property type="molecule type" value="Genomic_DNA"/>
</dbReference>
<reference evidence="2 3" key="1">
    <citation type="submission" date="2014-11" db="EMBL/GenBank/DDBJ databases">
        <authorList>
            <person name="Aslett M.A."/>
            <person name="De Silva N."/>
        </authorList>
    </citation>
    <scope>NUCLEOTIDE SEQUENCE [LARGE SCALE GENOMIC DNA]</scope>
    <source>
        <strain evidence="2 3">ATCC9714</strain>
        <plasmid evidence="2 3">pCS2</plasmid>
    </source>
</reference>
<accession>A0ABM9RTN2</accession>
<dbReference type="InterPro" id="IPR015947">
    <property type="entry name" value="PUA-like_sf"/>
</dbReference>
<evidence type="ECO:0000259" key="1">
    <source>
        <dbReference type="Pfam" id="PF12961"/>
    </source>
</evidence>
<dbReference type="Gene3D" id="2.30.130.30">
    <property type="entry name" value="Hypothetical protein"/>
    <property type="match status" value="1"/>
</dbReference>
<keyword evidence="3" id="KW-1185">Reference proteome</keyword>
<protein>
    <recommendedName>
        <fullName evidence="1">DUF3850 domain-containing protein</fullName>
    </recommendedName>
</protein>
<evidence type="ECO:0000313" key="2">
    <source>
        <dbReference type="EMBL" id="CEJ75448.1"/>
    </source>
</evidence>
<evidence type="ECO:0000313" key="3">
    <source>
        <dbReference type="Proteomes" id="UP000032811"/>
    </source>
</evidence>
<dbReference type="GeneID" id="97539313"/>
<dbReference type="Pfam" id="PF12961">
    <property type="entry name" value="DUF3850"/>
    <property type="match status" value="1"/>
</dbReference>
<proteinExistence type="predicted"/>
<keyword evidence="2" id="KW-0614">Plasmid</keyword>
<geneLocation type="plasmid" evidence="2 3">
    <name>pCS2</name>
</geneLocation>